<evidence type="ECO:0000313" key="1">
    <source>
        <dbReference type="EMBL" id="GCE03024.1"/>
    </source>
</evidence>
<dbReference type="Proteomes" id="UP000287224">
    <property type="component" value="Unassembled WGS sequence"/>
</dbReference>
<dbReference type="AlphaFoldDB" id="A0A401Z839"/>
<name>A0A401Z839_9CHLR</name>
<evidence type="ECO:0000313" key="2">
    <source>
        <dbReference type="Proteomes" id="UP000287224"/>
    </source>
</evidence>
<protein>
    <submittedName>
        <fullName evidence="1">Uncharacterized protein</fullName>
    </submittedName>
</protein>
<keyword evidence="2" id="KW-1185">Reference proteome</keyword>
<sequence length="80" mass="9081">MIKIIHSFLTGTSKEQQTILYRQLQRCVVLGPFQAGERGTTSRGKEGSINDYEAFNHRHRQWAKASERGRAAYIAGPLFT</sequence>
<gene>
    <name evidence="1" type="ORF">KDAU_03530</name>
</gene>
<accession>A0A401Z839</accession>
<dbReference type="EMBL" id="BIFQ01000001">
    <property type="protein sequence ID" value="GCE03024.1"/>
    <property type="molecule type" value="Genomic_DNA"/>
</dbReference>
<organism evidence="1 2">
    <name type="scientific">Dictyobacter aurantiacus</name>
    <dbReference type="NCBI Taxonomy" id="1936993"/>
    <lineage>
        <taxon>Bacteria</taxon>
        <taxon>Bacillati</taxon>
        <taxon>Chloroflexota</taxon>
        <taxon>Ktedonobacteria</taxon>
        <taxon>Ktedonobacterales</taxon>
        <taxon>Dictyobacteraceae</taxon>
        <taxon>Dictyobacter</taxon>
    </lineage>
</organism>
<comment type="caution">
    <text evidence="1">The sequence shown here is derived from an EMBL/GenBank/DDBJ whole genome shotgun (WGS) entry which is preliminary data.</text>
</comment>
<reference evidence="2" key="1">
    <citation type="submission" date="2018-12" db="EMBL/GenBank/DDBJ databases">
        <title>Tengunoibacter tsumagoiensis gen. nov., sp. nov., Dictyobacter kobayashii sp. nov., D. alpinus sp. nov., and D. joshuensis sp. nov. and description of Dictyobacteraceae fam. nov. within the order Ktedonobacterales isolated from Tengu-no-mugimeshi.</title>
        <authorList>
            <person name="Wang C.M."/>
            <person name="Zheng Y."/>
            <person name="Sakai Y."/>
            <person name="Toyoda A."/>
            <person name="Minakuchi Y."/>
            <person name="Abe K."/>
            <person name="Yokota A."/>
            <person name="Yabe S."/>
        </authorList>
    </citation>
    <scope>NUCLEOTIDE SEQUENCE [LARGE SCALE GENOMIC DNA]</scope>
    <source>
        <strain evidence="2">S-27</strain>
    </source>
</reference>
<proteinExistence type="predicted"/>